<reference evidence="2" key="1">
    <citation type="submission" date="2013-12" db="EMBL/GenBank/DDBJ databases">
        <authorList>
            <person name="Aslett M."/>
        </authorList>
    </citation>
    <scope>NUCLEOTIDE SEQUENCE [LARGE SCALE GENOMIC DNA]</scope>
    <source>
        <strain evidence="2">Lindley</strain>
    </source>
</reference>
<keyword evidence="2" id="KW-1185">Reference proteome</keyword>
<evidence type="ECO:0000313" key="3">
    <source>
        <dbReference type="WBParaSite" id="GPLIN_000262700"/>
    </source>
</evidence>
<sequence length="89" mass="10750">MVPFELLNNLTGQRLVLRRLNEIHWLLTRCPIERDEDKWAKWEKEAHDFWYKRNHISIEFNDNNISDGQSPKKLPRDDFPVSEEPFDNG</sequence>
<dbReference type="AlphaFoldDB" id="A0A183BPU1"/>
<feature type="region of interest" description="Disordered" evidence="1">
    <location>
        <begin position="61"/>
        <end position="89"/>
    </location>
</feature>
<evidence type="ECO:0000256" key="1">
    <source>
        <dbReference type="SAM" id="MobiDB-lite"/>
    </source>
</evidence>
<dbReference type="Proteomes" id="UP000050741">
    <property type="component" value="Unassembled WGS sequence"/>
</dbReference>
<accession>A0A183BPU1</accession>
<evidence type="ECO:0000313" key="2">
    <source>
        <dbReference type="Proteomes" id="UP000050741"/>
    </source>
</evidence>
<dbReference type="WBParaSite" id="GPLIN_000262700">
    <property type="protein sequence ID" value="GPLIN_000262700"/>
    <property type="gene ID" value="GPLIN_000262700"/>
</dbReference>
<organism evidence="2 3">
    <name type="scientific">Globodera pallida</name>
    <name type="common">Potato cyst nematode worm</name>
    <name type="synonym">Heterodera pallida</name>
    <dbReference type="NCBI Taxonomy" id="36090"/>
    <lineage>
        <taxon>Eukaryota</taxon>
        <taxon>Metazoa</taxon>
        <taxon>Ecdysozoa</taxon>
        <taxon>Nematoda</taxon>
        <taxon>Chromadorea</taxon>
        <taxon>Rhabditida</taxon>
        <taxon>Tylenchina</taxon>
        <taxon>Tylenchomorpha</taxon>
        <taxon>Tylenchoidea</taxon>
        <taxon>Heteroderidae</taxon>
        <taxon>Heteroderinae</taxon>
        <taxon>Globodera</taxon>
    </lineage>
</organism>
<name>A0A183BPU1_GLOPA</name>
<reference evidence="2" key="2">
    <citation type="submission" date="2014-05" db="EMBL/GenBank/DDBJ databases">
        <title>The genome and life-stage specific transcriptomes of Globodera pallida elucidate key aspects of plant parasitism by a cyst nematode.</title>
        <authorList>
            <person name="Cotton J.A."/>
            <person name="Lilley C.J."/>
            <person name="Jones L.M."/>
            <person name="Kikuchi T."/>
            <person name="Reid A.J."/>
            <person name="Thorpe P."/>
            <person name="Tsai I.J."/>
            <person name="Beasley H."/>
            <person name="Blok V."/>
            <person name="Cock P.J.A."/>
            <person name="Van den Akker S.E."/>
            <person name="Holroyd N."/>
            <person name="Hunt M."/>
            <person name="Mantelin S."/>
            <person name="Naghra H."/>
            <person name="Pain A."/>
            <person name="Palomares-Rius J.E."/>
            <person name="Zarowiecki M."/>
            <person name="Berriman M."/>
            <person name="Jones J.T."/>
            <person name="Urwin P.E."/>
        </authorList>
    </citation>
    <scope>NUCLEOTIDE SEQUENCE [LARGE SCALE GENOMIC DNA]</scope>
    <source>
        <strain evidence="2">Lindley</strain>
    </source>
</reference>
<reference evidence="3" key="3">
    <citation type="submission" date="2016-06" db="UniProtKB">
        <authorList>
            <consortium name="WormBaseParasite"/>
        </authorList>
    </citation>
    <scope>IDENTIFICATION</scope>
</reference>
<feature type="compositionally biased region" description="Acidic residues" evidence="1">
    <location>
        <begin position="80"/>
        <end position="89"/>
    </location>
</feature>
<protein>
    <submittedName>
        <fullName evidence="3">NADH dehydrogenase [ubiquinone] 1 beta subcomplex subunit 9</fullName>
    </submittedName>
</protein>
<proteinExistence type="predicted"/>